<proteinExistence type="predicted"/>
<dbReference type="AlphaFoldDB" id="A0A4R9I914"/>
<organism evidence="3 4">
    <name type="scientific">Leptospira noumeaensis</name>
    <dbReference type="NCBI Taxonomy" id="2484964"/>
    <lineage>
        <taxon>Bacteria</taxon>
        <taxon>Pseudomonadati</taxon>
        <taxon>Spirochaetota</taxon>
        <taxon>Spirochaetia</taxon>
        <taxon>Leptospirales</taxon>
        <taxon>Leptospiraceae</taxon>
        <taxon>Leptospira</taxon>
    </lineage>
</organism>
<protein>
    <recommendedName>
        <fullName evidence="2">DUF1554 domain-containing protein</fullName>
    </recommendedName>
</protein>
<dbReference type="InterPro" id="IPR011448">
    <property type="entry name" value="DUF1554"/>
</dbReference>
<dbReference type="Proteomes" id="UP000298009">
    <property type="component" value="Unassembled WGS sequence"/>
</dbReference>
<gene>
    <name evidence="3" type="ORF">EHQ24_15150</name>
</gene>
<dbReference type="OrthoDB" id="344146at2"/>
<evidence type="ECO:0000313" key="4">
    <source>
        <dbReference type="Proteomes" id="UP000298009"/>
    </source>
</evidence>
<evidence type="ECO:0000313" key="3">
    <source>
        <dbReference type="EMBL" id="TGK82573.1"/>
    </source>
</evidence>
<dbReference type="InterPro" id="IPR013783">
    <property type="entry name" value="Ig-like_fold"/>
</dbReference>
<dbReference type="EMBL" id="RQFK01000026">
    <property type="protein sequence ID" value="TGK82573.1"/>
    <property type="molecule type" value="Genomic_DNA"/>
</dbReference>
<feature type="region of interest" description="Disordered" evidence="1">
    <location>
        <begin position="387"/>
        <end position="409"/>
    </location>
</feature>
<dbReference type="InterPro" id="IPR015919">
    <property type="entry name" value="Cadherin-like_sf"/>
</dbReference>
<sequence length="436" mass="45847">MRWNLFVSFLFSGWVFSCNQVNPRDELLFTLVSGLNPVTTSTAVSVTSSAKINVSGTSVLLKYGTPQNFGISLVKQPSANVTISLTFTSSKLQVNASNSPLTNVLTFNSGNYNVTQTVSLSSATQILESSTLSITSNSADTYYDNVSGNITINHRNSIIAYTGNSFIFKENVAAPNLTPTIQFSFTSCSVTPTLPTGLSLNTSTCIISGTPTTAQAGSTYTVTATNGTDSANQNLTIQVEPTVYKVFVTAATFNGNLQGAAANGPAGADLKCNADANKPATGTYKAMLTTDNGARRPCSSDNCGGGVSENTDWVFQSGRIYIRASDSASLLSPNSAGILPADGSGNFTTNPYYLNHSFDSGTTKEYWTGFAQSTNFWQTATAQPENSCSGWTTNATTSPTSNGGRVGSSSSTNYAALRNGSGRSCSTSYYLLCVEQ</sequence>
<dbReference type="PROSITE" id="PS51257">
    <property type="entry name" value="PROKAR_LIPOPROTEIN"/>
    <property type="match status" value="1"/>
</dbReference>
<dbReference type="Pfam" id="PF05345">
    <property type="entry name" value="He_PIG"/>
    <property type="match status" value="1"/>
</dbReference>
<comment type="caution">
    <text evidence="3">The sequence shown here is derived from an EMBL/GenBank/DDBJ whole genome shotgun (WGS) entry which is preliminary data.</text>
</comment>
<dbReference type="GO" id="GO:0005509">
    <property type="term" value="F:calcium ion binding"/>
    <property type="evidence" value="ECO:0007669"/>
    <property type="project" value="InterPro"/>
</dbReference>
<dbReference type="SUPFAM" id="SSF49313">
    <property type="entry name" value="Cadherin-like"/>
    <property type="match status" value="1"/>
</dbReference>
<dbReference type="InterPro" id="IPR016186">
    <property type="entry name" value="C-type_lectin-like/link_sf"/>
</dbReference>
<dbReference type="SUPFAM" id="SSF56436">
    <property type="entry name" value="C-type lectin-like"/>
    <property type="match status" value="1"/>
</dbReference>
<feature type="domain" description="DUF1554" evidence="2">
    <location>
        <begin position="253"/>
        <end position="409"/>
    </location>
</feature>
<dbReference type="Pfam" id="PF07588">
    <property type="entry name" value="DUF1554"/>
    <property type="match status" value="1"/>
</dbReference>
<evidence type="ECO:0000259" key="2">
    <source>
        <dbReference type="Pfam" id="PF07588"/>
    </source>
</evidence>
<keyword evidence="4" id="KW-1185">Reference proteome</keyword>
<dbReference type="InterPro" id="IPR016187">
    <property type="entry name" value="CTDL_fold"/>
</dbReference>
<reference evidence="3" key="1">
    <citation type="journal article" date="2019" name="PLoS Negl. Trop. Dis.">
        <title>Revisiting the worldwide diversity of Leptospira species in the environment.</title>
        <authorList>
            <person name="Vincent A.T."/>
            <person name="Schiettekatte O."/>
            <person name="Bourhy P."/>
            <person name="Veyrier F.J."/>
            <person name="Picardeau M."/>
        </authorList>
    </citation>
    <scope>NUCLEOTIDE SEQUENCE [LARGE SCALE GENOMIC DNA]</scope>
    <source>
        <strain evidence="3">201800287</strain>
    </source>
</reference>
<accession>A0A4R9I914</accession>
<dbReference type="Gene3D" id="3.10.100.10">
    <property type="entry name" value="Mannose-Binding Protein A, subunit A"/>
    <property type="match status" value="1"/>
</dbReference>
<dbReference type="Gene3D" id="2.60.40.10">
    <property type="entry name" value="Immunoglobulins"/>
    <property type="match status" value="1"/>
</dbReference>
<evidence type="ECO:0000256" key="1">
    <source>
        <dbReference type="SAM" id="MobiDB-lite"/>
    </source>
</evidence>
<name>A0A4R9I914_9LEPT</name>
<dbReference type="RefSeq" id="WP_135602388.1">
    <property type="nucleotide sequence ID" value="NZ_RQFK01000026.1"/>
</dbReference>
<dbReference type="GO" id="GO:0016020">
    <property type="term" value="C:membrane"/>
    <property type="evidence" value="ECO:0007669"/>
    <property type="project" value="InterPro"/>
</dbReference>